<protein>
    <submittedName>
        <fullName evidence="2">Uncharacterized protein</fullName>
    </submittedName>
</protein>
<dbReference type="InParanoid" id="A0A2P5HNW0"/>
<organism evidence="2 3">
    <name type="scientific">Diaporthe helianthi</name>
    <dbReference type="NCBI Taxonomy" id="158607"/>
    <lineage>
        <taxon>Eukaryota</taxon>
        <taxon>Fungi</taxon>
        <taxon>Dikarya</taxon>
        <taxon>Ascomycota</taxon>
        <taxon>Pezizomycotina</taxon>
        <taxon>Sordariomycetes</taxon>
        <taxon>Sordariomycetidae</taxon>
        <taxon>Diaporthales</taxon>
        <taxon>Diaporthaceae</taxon>
        <taxon>Diaporthe</taxon>
    </lineage>
</organism>
<keyword evidence="3" id="KW-1185">Reference proteome</keyword>
<gene>
    <name evidence="2" type="ORF">DHEL01_v209651</name>
</gene>
<evidence type="ECO:0000313" key="3">
    <source>
        <dbReference type="Proteomes" id="UP000094444"/>
    </source>
</evidence>
<dbReference type="OrthoDB" id="3256367at2759"/>
<accession>A0A2P5HNW0</accession>
<dbReference type="AlphaFoldDB" id="A0A2P5HNW0"/>
<comment type="caution">
    <text evidence="2">The sequence shown here is derived from an EMBL/GenBank/DDBJ whole genome shotgun (WGS) entry which is preliminary data.</text>
</comment>
<proteinExistence type="predicted"/>
<name>A0A2P5HNW0_DIAHE</name>
<sequence>MSPRKRTSSIDSTRAVCGRPGRRDYMYQSEMESDVESEPESNPIDIPTRFGTIACNGGSLYSSHNSSVGSSATNERADCGHDDNFAAARNSDGLDGEPKVTIMDLPTELQLEVVEICFLLNGYGDNHKGKRGKKYIGGAVRDLTLVNHYFRNLTAPYLMKNICIHDNTEATLKDLLKESIHTILTSPRTHQWLPKIQKFTVSLTRTPQPNHPYVEEDLIMVLDLVRPKIQRFVVEKESTQWQFLCLVENVWRNWAQSGFPHRIYATKQLEISAPFGHNWDFQFLARPYVNIERMWLDYNCDLLEPSTLKLNRLTNLEYLMIRSFPSRFLADASELANFYGWNERPEKRSRLAELARSLPQLKHLAMVGLLNGPITDLAGRLAPMRSLEQLDITDQQAISEQQIMDARSGANCNDAIDWALSHSRLIREHPSHVPRDEAAKAFFEAIPSLKRICFVYDQVGSVIRPVRDADDGGRLLRVEMVETVSAPRRYLKFQSPKAWLCGFPNVLGYELFNRRTESYIDTIDSERRRL</sequence>
<evidence type="ECO:0000256" key="1">
    <source>
        <dbReference type="SAM" id="MobiDB-lite"/>
    </source>
</evidence>
<evidence type="ECO:0000313" key="2">
    <source>
        <dbReference type="EMBL" id="POS71953.1"/>
    </source>
</evidence>
<dbReference type="EMBL" id="MAVT02001125">
    <property type="protein sequence ID" value="POS71953.1"/>
    <property type="molecule type" value="Genomic_DNA"/>
</dbReference>
<feature type="region of interest" description="Disordered" evidence="1">
    <location>
        <begin position="1"/>
        <end position="43"/>
    </location>
</feature>
<reference evidence="2" key="1">
    <citation type="submission" date="2017-09" db="EMBL/GenBank/DDBJ databases">
        <title>Polyketide synthases of a Diaporthe helianthi virulent isolate.</title>
        <authorList>
            <person name="Baroncelli R."/>
        </authorList>
    </citation>
    <scope>NUCLEOTIDE SEQUENCE [LARGE SCALE GENOMIC DNA]</scope>
    <source>
        <strain evidence="2">7/96</strain>
    </source>
</reference>
<dbReference type="Proteomes" id="UP000094444">
    <property type="component" value="Unassembled WGS sequence"/>
</dbReference>